<dbReference type="Gene3D" id="3.40.50.720">
    <property type="entry name" value="NAD(P)-binding Rossmann-like Domain"/>
    <property type="match status" value="1"/>
</dbReference>
<evidence type="ECO:0000313" key="5">
    <source>
        <dbReference type="EMBL" id="GAA0592756.1"/>
    </source>
</evidence>
<keyword evidence="2" id="KW-0560">Oxidoreductase</keyword>
<organism evidence="5 6">
    <name type="scientific">Paenochrobactrum glaciei</name>
    <dbReference type="NCBI Taxonomy" id="486407"/>
    <lineage>
        <taxon>Bacteria</taxon>
        <taxon>Pseudomonadati</taxon>
        <taxon>Pseudomonadota</taxon>
        <taxon>Alphaproteobacteria</taxon>
        <taxon>Hyphomicrobiales</taxon>
        <taxon>Brucellaceae</taxon>
        <taxon>Paenochrobactrum</taxon>
    </lineage>
</organism>
<reference evidence="5 6" key="1">
    <citation type="journal article" date="2019" name="Int. J. Syst. Evol. Microbiol.">
        <title>The Global Catalogue of Microorganisms (GCM) 10K type strain sequencing project: providing services to taxonomists for standard genome sequencing and annotation.</title>
        <authorList>
            <consortium name="The Broad Institute Genomics Platform"/>
            <consortium name="The Broad Institute Genome Sequencing Center for Infectious Disease"/>
            <person name="Wu L."/>
            <person name="Ma J."/>
        </authorList>
    </citation>
    <scope>NUCLEOTIDE SEQUENCE [LARGE SCALE GENOMIC DNA]</scope>
    <source>
        <strain evidence="5 6">JCM 15115</strain>
    </source>
</reference>
<dbReference type="SUPFAM" id="SSF55347">
    <property type="entry name" value="Glyceraldehyde-3-phosphate dehydrogenase-like, C-terminal domain"/>
    <property type="match status" value="1"/>
</dbReference>
<dbReference type="InterPro" id="IPR051317">
    <property type="entry name" value="Gfo/Idh/MocA_oxidoreduct"/>
</dbReference>
<evidence type="ECO:0000256" key="2">
    <source>
        <dbReference type="ARBA" id="ARBA00023002"/>
    </source>
</evidence>
<dbReference type="EMBL" id="BAAADE010000001">
    <property type="protein sequence ID" value="GAA0592756.1"/>
    <property type="molecule type" value="Genomic_DNA"/>
</dbReference>
<proteinExistence type="inferred from homology"/>
<sequence length="379" mass="41901">MNIAFVGTGFVADYYMTSLANYPQLVLLGAYDHNANRLNEFCSFYKLKPFSSLDEILNDPGIDIVVNLTTPENHFHISSAALNAGKHVYSEKPLAMDVNDAAKLVALAQEKKLILAAAPANALSAAHKLVKQNLPEIGQPRLVYAEMEDGPVFRDKWASWKSKSGAPWPGLHEFEIGCTLEHAGYALSWLVSLFGPVKTVNAFAAISFPDKGDGTKHIQMAPDFTVGCLQFHSGTIARVTCGLAMPRDRSLTIVGDQGSITVDDLWDERSHIRLEKLGEKRSFMQRLLNQIEPRLGKFINFRPAPGKRLSYPKQTKDIKLPAFPSQIDFARGIADMERAISIGTKPFFSADVALHITEVALALNNADKNNQPYQVQSRF</sequence>
<dbReference type="Pfam" id="PF22725">
    <property type="entry name" value="GFO_IDH_MocA_C3"/>
    <property type="match status" value="1"/>
</dbReference>
<evidence type="ECO:0000259" key="4">
    <source>
        <dbReference type="Pfam" id="PF22725"/>
    </source>
</evidence>
<evidence type="ECO:0000259" key="3">
    <source>
        <dbReference type="Pfam" id="PF01408"/>
    </source>
</evidence>
<protein>
    <submittedName>
        <fullName evidence="5">Gfo/Idh/MocA family oxidoreductase</fullName>
    </submittedName>
</protein>
<accession>A0ABN1FKR4</accession>
<keyword evidence="6" id="KW-1185">Reference proteome</keyword>
<dbReference type="Gene3D" id="3.30.360.10">
    <property type="entry name" value="Dihydrodipicolinate Reductase, domain 2"/>
    <property type="match status" value="1"/>
</dbReference>
<comment type="similarity">
    <text evidence="1">Belongs to the Gfo/Idh/MocA family.</text>
</comment>
<comment type="caution">
    <text evidence="5">The sequence shown here is derived from an EMBL/GenBank/DDBJ whole genome shotgun (WGS) entry which is preliminary data.</text>
</comment>
<dbReference type="PANTHER" id="PTHR43708:SF5">
    <property type="entry name" value="CONSERVED EXPRESSED OXIDOREDUCTASE (EUROFUNG)-RELATED"/>
    <property type="match status" value="1"/>
</dbReference>
<name>A0ABN1FKR4_9HYPH</name>
<evidence type="ECO:0000313" key="6">
    <source>
        <dbReference type="Proteomes" id="UP001424441"/>
    </source>
</evidence>
<dbReference type="InterPro" id="IPR000683">
    <property type="entry name" value="Gfo/Idh/MocA-like_OxRdtase_N"/>
</dbReference>
<dbReference type="RefSeq" id="WP_343800822.1">
    <property type="nucleotide sequence ID" value="NZ_BAAADE010000001.1"/>
</dbReference>
<dbReference type="InterPro" id="IPR036291">
    <property type="entry name" value="NAD(P)-bd_dom_sf"/>
</dbReference>
<feature type="domain" description="GFO/IDH/MocA-like oxidoreductase" evidence="4">
    <location>
        <begin position="136"/>
        <end position="260"/>
    </location>
</feature>
<dbReference type="PANTHER" id="PTHR43708">
    <property type="entry name" value="CONSERVED EXPRESSED OXIDOREDUCTASE (EUROFUNG)"/>
    <property type="match status" value="1"/>
</dbReference>
<dbReference type="Pfam" id="PF01408">
    <property type="entry name" value="GFO_IDH_MocA"/>
    <property type="match status" value="1"/>
</dbReference>
<dbReference type="SUPFAM" id="SSF51735">
    <property type="entry name" value="NAD(P)-binding Rossmann-fold domains"/>
    <property type="match status" value="1"/>
</dbReference>
<evidence type="ECO:0000256" key="1">
    <source>
        <dbReference type="ARBA" id="ARBA00010928"/>
    </source>
</evidence>
<dbReference type="Proteomes" id="UP001424441">
    <property type="component" value="Unassembled WGS sequence"/>
</dbReference>
<gene>
    <name evidence="5" type="ORF">GCM10008943_04750</name>
</gene>
<feature type="domain" description="Gfo/Idh/MocA-like oxidoreductase N-terminal" evidence="3">
    <location>
        <begin position="1"/>
        <end position="116"/>
    </location>
</feature>
<dbReference type="InterPro" id="IPR055170">
    <property type="entry name" value="GFO_IDH_MocA-like_dom"/>
</dbReference>